<reference evidence="9" key="1">
    <citation type="submission" date="2025-08" db="UniProtKB">
        <authorList>
            <consortium name="RefSeq"/>
        </authorList>
    </citation>
    <scope>IDENTIFICATION</scope>
    <source>
        <tissue evidence="9">Blood</tissue>
    </source>
</reference>
<accession>A0A8M1M998</accession>
<gene>
    <name evidence="9" type="primary">LOC123324288</name>
</gene>
<keyword evidence="4" id="KW-0687">Ribonucleoprotein</keyword>
<proteinExistence type="inferred from homology"/>
<evidence type="ECO:0000313" key="8">
    <source>
        <dbReference type="Proteomes" id="UP000248481"/>
    </source>
</evidence>
<evidence type="ECO:0000256" key="5">
    <source>
        <dbReference type="ARBA" id="ARBA00035167"/>
    </source>
</evidence>
<dbReference type="GO" id="GO:0022627">
    <property type="term" value="C:cytosolic small ribosomal subunit"/>
    <property type="evidence" value="ECO:0007669"/>
    <property type="project" value="TreeGrafter"/>
</dbReference>
<dbReference type="InterPro" id="IPR043140">
    <property type="entry name" value="Ribosomal_uS14_sf"/>
</dbReference>
<dbReference type="PANTHER" id="PTHR12010:SF2">
    <property type="entry name" value="40S RIBOSOMAL PROTEIN S29"/>
    <property type="match status" value="1"/>
</dbReference>
<dbReference type="FunFam" id="4.10.830.10:FF:000002">
    <property type="entry name" value="40S ribosomal protein S29"/>
    <property type="match status" value="1"/>
</dbReference>
<comment type="similarity">
    <text evidence="1">Belongs to the universal ribosomal protein uS14 family.</text>
</comment>
<dbReference type="InterPro" id="IPR039744">
    <property type="entry name" value="RIbosomal_uS14_euk_arc"/>
</dbReference>
<dbReference type="GO" id="GO:0008270">
    <property type="term" value="F:zinc ion binding"/>
    <property type="evidence" value="ECO:0007669"/>
    <property type="project" value="InterPro"/>
</dbReference>
<dbReference type="KEGG" id="nsu:123324288"/>
<name>A0A8M1M998_NEOSC</name>
<keyword evidence="3" id="KW-0689">Ribosomal protein</keyword>
<protein>
    <recommendedName>
        <fullName evidence="5">Small ribosomal subunit protein uS14</fullName>
    </recommendedName>
    <alternativeName>
        <fullName evidence="6">40S ribosomal protein S29</fullName>
    </alternativeName>
</protein>
<evidence type="ECO:0000256" key="7">
    <source>
        <dbReference type="ARBA" id="ARBA00045746"/>
    </source>
</evidence>
<sequence length="56" mass="6420">MGHQQLYWSHLRKSGQGSHGCHVCSNGTVWSRKMCLNMCHQCFCQYGKDTGFIKVD</sequence>
<comment type="function">
    <text evidence="7">Component of the small ribosomal subunit. The ribosome is a large ribonucleoprotein complex responsible for the synthesis of proteins in the cell.</text>
</comment>
<dbReference type="GeneID" id="123324288"/>
<evidence type="ECO:0000313" key="9">
    <source>
        <dbReference type="RefSeq" id="XP_044769083.1"/>
    </source>
</evidence>
<evidence type="ECO:0000256" key="6">
    <source>
        <dbReference type="ARBA" id="ARBA00035455"/>
    </source>
</evidence>
<evidence type="ECO:0000256" key="3">
    <source>
        <dbReference type="ARBA" id="ARBA00022980"/>
    </source>
</evidence>
<evidence type="ECO:0000256" key="4">
    <source>
        <dbReference type="ARBA" id="ARBA00023274"/>
    </source>
</evidence>
<dbReference type="PANTHER" id="PTHR12010">
    <property type="entry name" value="40S RIBOSOMAL PROTEIN S29"/>
    <property type="match status" value="1"/>
</dbReference>
<comment type="subunit">
    <text evidence="2">Component of the 40S small ribosomal subunit.</text>
</comment>
<keyword evidence="8" id="KW-1185">Reference proteome</keyword>
<dbReference type="GO" id="GO:0002181">
    <property type="term" value="P:cytoplasmic translation"/>
    <property type="evidence" value="ECO:0007669"/>
    <property type="project" value="TreeGrafter"/>
</dbReference>
<dbReference type="RefSeq" id="XP_044769083.1">
    <property type="nucleotide sequence ID" value="XM_044913148.1"/>
</dbReference>
<dbReference type="Proteomes" id="UP000248481">
    <property type="component" value="Chromosome 3"/>
</dbReference>
<organism evidence="8 9">
    <name type="scientific">Neomonachus schauinslandi</name>
    <name type="common">Hawaiian monk seal</name>
    <name type="synonym">Monachus schauinslandi</name>
    <dbReference type="NCBI Taxonomy" id="29088"/>
    <lineage>
        <taxon>Eukaryota</taxon>
        <taxon>Metazoa</taxon>
        <taxon>Chordata</taxon>
        <taxon>Craniata</taxon>
        <taxon>Vertebrata</taxon>
        <taxon>Euteleostomi</taxon>
        <taxon>Mammalia</taxon>
        <taxon>Eutheria</taxon>
        <taxon>Laurasiatheria</taxon>
        <taxon>Carnivora</taxon>
        <taxon>Caniformia</taxon>
        <taxon>Pinnipedia</taxon>
        <taxon>Phocidae</taxon>
        <taxon>Monachinae</taxon>
        <taxon>Monachini</taxon>
        <taxon>Neomonachus</taxon>
    </lineage>
</organism>
<dbReference type="GO" id="GO:0003735">
    <property type="term" value="F:structural constituent of ribosome"/>
    <property type="evidence" value="ECO:0007669"/>
    <property type="project" value="InterPro"/>
</dbReference>
<evidence type="ECO:0000256" key="1">
    <source>
        <dbReference type="ARBA" id="ARBA00009083"/>
    </source>
</evidence>
<evidence type="ECO:0000256" key="2">
    <source>
        <dbReference type="ARBA" id="ARBA00011542"/>
    </source>
</evidence>
<dbReference type="Gene3D" id="4.10.830.10">
    <property type="entry name" value="30s Ribosomal Protein S14, Chain N"/>
    <property type="match status" value="1"/>
</dbReference>
<dbReference type="AlphaFoldDB" id="A0A8M1M998"/>